<dbReference type="Pfam" id="PF21505">
    <property type="entry name" value="RPN2_N"/>
    <property type="match status" value="1"/>
</dbReference>
<dbReference type="SMART" id="SM00567">
    <property type="entry name" value="EZ_HEAT"/>
    <property type="match status" value="3"/>
</dbReference>
<evidence type="ECO:0000313" key="10">
    <source>
        <dbReference type="EMBL" id="WFC93554.1"/>
    </source>
</evidence>
<feature type="domain" description="26S proteasome non-ATPase regulatory subunit 1/RPN2 N-terminal" evidence="9">
    <location>
        <begin position="6"/>
        <end position="317"/>
    </location>
</feature>
<feature type="compositionally biased region" description="Acidic residues" evidence="7">
    <location>
        <begin position="1017"/>
        <end position="1030"/>
    </location>
</feature>
<evidence type="ECO:0000256" key="4">
    <source>
        <dbReference type="ARBA" id="ARBA00022737"/>
    </source>
</evidence>
<evidence type="ECO:0000256" key="1">
    <source>
        <dbReference type="ARBA" id="ARBA00002187"/>
    </source>
</evidence>
<feature type="region of interest" description="Disordered" evidence="7">
    <location>
        <begin position="786"/>
        <end position="871"/>
    </location>
</feature>
<gene>
    <name evidence="10" type="primary">RPN2</name>
    <name evidence="10" type="ORF">MBRA1_000174</name>
</gene>
<accession>A0AAF0IM03</accession>
<dbReference type="InterPro" id="IPR048570">
    <property type="entry name" value="PSMD1_RPN2_N"/>
</dbReference>
<keyword evidence="4" id="KW-0677">Repeat</keyword>
<dbReference type="EMBL" id="CP119951">
    <property type="protein sequence ID" value="WFC93554.1"/>
    <property type="molecule type" value="Genomic_DNA"/>
</dbReference>
<dbReference type="Gene3D" id="1.25.10.10">
    <property type="entry name" value="Leucine-rich Repeat Variant"/>
    <property type="match status" value="1"/>
</dbReference>
<dbReference type="InterPro" id="IPR004155">
    <property type="entry name" value="PBS_lyase_HEAT"/>
</dbReference>
<feature type="domain" description="26S proteasome regulatory subunit RPN2 C-terminal" evidence="8">
    <location>
        <begin position="761"/>
        <end position="895"/>
    </location>
</feature>
<name>A0AAF0IM03_9BASI</name>
<dbReference type="SUPFAM" id="SSF48371">
    <property type="entry name" value="ARM repeat"/>
    <property type="match status" value="1"/>
</dbReference>
<reference evidence="10" key="1">
    <citation type="submission" date="2023-03" db="EMBL/GenBank/DDBJ databases">
        <title>Mating type loci evolution in Malassezia.</title>
        <authorList>
            <person name="Coelho M.A."/>
        </authorList>
    </citation>
    <scope>NUCLEOTIDE SEQUENCE</scope>
    <source>
        <strain evidence="10">CBS 14135</strain>
    </source>
</reference>
<evidence type="ECO:0000256" key="6">
    <source>
        <dbReference type="PIRNR" id="PIRNR015947"/>
    </source>
</evidence>
<evidence type="ECO:0000256" key="3">
    <source>
        <dbReference type="ARBA" id="ARBA00015684"/>
    </source>
</evidence>
<comment type="similarity">
    <text evidence="2 6">Belongs to the proteasome subunit S1 family.</text>
</comment>
<dbReference type="PANTHER" id="PTHR10943:SF2">
    <property type="entry name" value="26S PROTEASOME NON-ATPASE REGULATORY SUBUNIT 1"/>
    <property type="match status" value="1"/>
</dbReference>
<dbReference type="Pfam" id="PF13646">
    <property type="entry name" value="HEAT_2"/>
    <property type="match status" value="1"/>
</dbReference>
<keyword evidence="11" id="KW-1185">Reference proteome</keyword>
<dbReference type="Pfam" id="PF18004">
    <property type="entry name" value="RPN2_C"/>
    <property type="match status" value="1"/>
</dbReference>
<sequence length="1030" mass="110972">MAAPLTSVAGITALLQEKDPKLQAYALRKLDSLVDGFWAELADSVPRIEELYEDESFADRAVAALVASKVFFYLGEFDDSLNFALGAGALFDVDRRDEYVETVVSKAIDSYIAQRSAAQADVDPRLESIVNNMLERCVSAGEYRQALGIALEMRRLDVIENVFRTTHDAQLLIYVLEVVMGVAHDHEVRRSVLSLLVQLFQSLEQPDYFSMAQCYVYLNAPGPAAELLQTLVQRAESGAAAQANTSQDPLLIAYQIAFDLVESATQEFRKSVQQELQQKLGIPADASGEGASSPGAQIHLILGGTESIKLYRAFLQYANHADLAILQASKDALDAHYSAYHSAVSLSNAFMNAGTSSDEFLRENLDWLAKASNWSKFTATAALGVLHKGNLQEGMNILRPYLPSDAPSSSVYSEGGSLFALGLIHANHGAGILDTLMHALRTHTAEVVQHGAALGLGAAGMATENEAAYEELRNVLFSDSAVAGEAAGYAMGLVYLGTGAPHAVDEMLQYAQETQHEKIIRGLAMGLALLQYGREAQADATIDALITHKDATMRYGGVYTLALAYAGTGSNAAISRLLHLAVSDGSDDVRRAAVTALGFLLFRTPHNLPAMVQLLSESYNPHVRYGAAMALGIACAGTGLDAALDLLEPMTKDPVDFVRQGTCMALAMVLVQQNDTLNPRVSHVRKTLEQMLTEKHEEAMAKFGATVAQGLLDAGGRNVTISLQGRGGSINTPAIVGMALFAQYWYWFPMAHFAALAFTPTAIIGLARTLELPDVEMVSRARPSLFAYPPPLEAPSEQKREKVETAVLSTTAKSQARQRTKERKKAAQEGGEAMDQDEAKDKPAGDDAPDAKKEEKPAKRPEPAQERIKNCSRVTPYQLKYVAFPSSSRFQPIRPILGSRAEVWHNTAGVGALPMLTPPPPRDEAEKPAPAANGTARGPEPAQARQLHHSVTGGGGGILMLLDREPSKPFAKVTMHGNDESNNTQEQQETADALKSAPDTDEKAPTGVPGAERAEGQTDDVEMPEAPEAR</sequence>
<feature type="compositionally biased region" description="Basic and acidic residues" evidence="7">
    <location>
        <begin position="837"/>
        <end position="869"/>
    </location>
</feature>
<dbReference type="InterPro" id="IPR011989">
    <property type="entry name" value="ARM-like"/>
</dbReference>
<dbReference type="InterPro" id="IPR016642">
    <property type="entry name" value="26S_Psome_Rpn2"/>
</dbReference>
<dbReference type="InterPro" id="IPR016024">
    <property type="entry name" value="ARM-type_fold"/>
</dbReference>
<evidence type="ECO:0000259" key="9">
    <source>
        <dbReference type="Pfam" id="PF21505"/>
    </source>
</evidence>
<feature type="compositionally biased region" description="Polar residues" evidence="7">
    <location>
        <begin position="980"/>
        <end position="990"/>
    </location>
</feature>
<comment type="function">
    <text evidence="1 6">Acts as a regulatory subunit of the 26S proteasome which is involved in the ATP-dependent degradation of ubiquitinated proteins.</text>
</comment>
<dbReference type="GO" id="GO:0030234">
    <property type="term" value="F:enzyme regulator activity"/>
    <property type="evidence" value="ECO:0007669"/>
    <property type="project" value="UniProtKB-UniRule"/>
</dbReference>
<dbReference type="Pfam" id="PF01851">
    <property type="entry name" value="PC_rep"/>
    <property type="match status" value="1"/>
</dbReference>
<dbReference type="InterPro" id="IPR040623">
    <property type="entry name" value="RPN2_C"/>
</dbReference>
<dbReference type="GO" id="GO:0043161">
    <property type="term" value="P:proteasome-mediated ubiquitin-dependent protein catabolic process"/>
    <property type="evidence" value="ECO:0007669"/>
    <property type="project" value="TreeGrafter"/>
</dbReference>
<dbReference type="InterPro" id="IPR002015">
    <property type="entry name" value="Proteasome/cyclosome_rpt"/>
</dbReference>
<evidence type="ECO:0000256" key="5">
    <source>
        <dbReference type="ARBA" id="ARBA00022942"/>
    </source>
</evidence>
<dbReference type="FunFam" id="1.25.10.10:FF:000017">
    <property type="entry name" value="26S proteasome non-ATPase regulatory subunit 1"/>
    <property type="match status" value="1"/>
</dbReference>
<feature type="region of interest" description="Disordered" evidence="7">
    <location>
        <begin position="912"/>
        <end position="1030"/>
    </location>
</feature>
<dbReference type="PIRSF" id="PIRSF015947">
    <property type="entry name" value="26S_Psome_Rpn2"/>
    <property type="match status" value="1"/>
</dbReference>
<dbReference type="GO" id="GO:0034515">
    <property type="term" value="C:proteasome storage granule"/>
    <property type="evidence" value="ECO:0007669"/>
    <property type="project" value="TreeGrafter"/>
</dbReference>
<keyword evidence="5 6" id="KW-0647">Proteasome</keyword>
<dbReference type="Proteomes" id="UP001216638">
    <property type="component" value="Chromosome 1"/>
</dbReference>
<evidence type="ECO:0000313" key="11">
    <source>
        <dbReference type="Proteomes" id="UP001216638"/>
    </source>
</evidence>
<organism evidence="10 11">
    <name type="scientific">Malassezia brasiliensis</name>
    <dbReference type="NCBI Taxonomy" id="1821822"/>
    <lineage>
        <taxon>Eukaryota</taxon>
        <taxon>Fungi</taxon>
        <taxon>Dikarya</taxon>
        <taxon>Basidiomycota</taxon>
        <taxon>Ustilaginomycotina</taxon>
        <taxon>Malasseziomycetes</taxon>
        <taxon>Malasseziales</taxon>
        <taxon>Malasseziaceae</taxon>
        <taxon>Malassezia</taxon>
    </lineage>
</organism>
<dbReference type="GO" id="GO:0005634">
    <property type="term" value="C:nucleus"/>
    <property type="evidence" value="ECO:0007669"/>
    <property type="project" value="TreeGrafter"/>
</dbReference>
<dbReference type="GO" id="GO:0008540">
    <property type="term" value="C:proteasome regulatory particle, base subcomplex"/>
    <property type="evidence" value="ECO:0007669"/>
    <property type="project" value="UniProtKB-UniRule"/>
</dbReference>
<evidence type="ECO:0000259" key="8">
    <source>
        <dbReference type="Pfam" id="PF18004"/>
    </source>
</evidence>
<evidence type="ECO:0000256" key="7">
    <source>
        <dbReference type="SAM" id="MobiDB-lite"/>
    </source>
</evidence>
<protein>
    <recommendedName>
        <fullName evidence="3 6">26S proteasome regulatory subunit RPN2</fullName>
    </recommendedName>
</protein>
<proteinExistence type="inferred from homology"/>
<dbReference type="AlphaFoldDB" id="A0AAF0IM03"/>
<evidence type="ECO:0000256" key="2">
    <source>
        <dbReference type="ARBA" id="ARBA00006308"/>
    </source>
</evidence>
<dbReference type="GO" id="GO:0042176">
    <property type="term" value="P:regulation of protein catabolic process"/>
    <property type="evidence" value="ECO:0007669"/>
    <property type="project" value="UniProtKB-UniRule"/>
</dbReference>
<dbReference type="PANTHER" id="PTHR10943">
    <property type="entry name" value="26S PROTEASOME NON-ATPASE REGULATORY SUBUNIT"/>
    <property type="match status" value="1"/>
</dbReference>